<feature type="non-terminal residue" evidence="1">
    <location>
        <position position="1"/>
    </location>
</feature>
<evidence type="ECO:0000313" key="2">
    <source>
        <dbReference type="Proteomes" id="UP000594638"/>
    </source>
</evidence>
<evidence type="ECO:0000313" key="1">
    <source>
        <dbReference type="EMBL" id="CAA2975730.1"/>
    </source>
</evidence>
<comment type="caution">
    <text evidence="1">The sequence shown here is derived from an EMBL/GenBank/DDBJ whole genome shotgun (WGS) entry which is preliminary data.</text>
</comment>
<dbReference type="EMBL" id="CACTIH010002301">
    <property type="protein sequence ID" value="CAA2975730.1"/>
    <property type="molecule type" value="Genomic_DNA"/>
</dbReference>
<dbReference type="AlphaFoldDB" id="A0A8S0RAY2"/>
<dbReference type="Proteomes" id="UP000594638">
    <property type="component" value="Unassembled WGS sequence"/>
</dbReference>
<proteinExistence type="predicted"/>
<reference evidence="1 2" key="1">
    <citation type="submission" date="2019-12" db="EMBL/GenBank/DDBJ databases">
        <authorList>
            <person name="Alioto T."/>
            <person name="Alioto T."/>
            <person name="Gomez Garrido J."/>
        </authorList>
    </citation>
    <scope>NUCLEOTIDE SEQUENCE [LARGE SCALE GENOMIC DNA]</scope>
</reference>
<dbReference type="Gene3D" id="3.30.540.10">
    <property type="entry name" value="Fructose-1,6-Bisphosphatase, subunit A, domain 1"/>
    <property type="match status" value="1"/>
</dbReference>
<sequence length="90" mass="9349">CSVQATLSWMLSEAFGGQNISIVAEEDVQTLSKPESSAQLGMVVSAVNECLAEEPKFGLKGPNEALGASEVLEAQPMQLIWGPCGTALGP</sequence>
<gene>
    <name evidence="1" type="ORF">OLEA9_A000961</name>
</gene>
<dbReference type="OrthoDB" id="10493521at2759"/>
<name>A0A8S0RAY2_OLEEU</name>
<dbReference type="Gramene" id="OE9A000961T1">
    <property type="protein sequence ID" value="OE9A000961C1"/>
    <property type="gene ID" value="OE9A000961"/>
</dbReference>
<protein>
    <submittedName>
        <fullName evidence="1">PAP-specific phosphatase HAL2-like</fullName>
    </submittedName>
</protein>
<organism evidence="1 2">
    <name type="scientific">Olea europaea subsp. europaea</name>
    <dbReference type="NCBI Taxonomy" id="158383"/>
    <lineage>
        <taxon>Eukaryota</taxon>
        <taxon>Viridiplantae</taxon>
        <taxon>Streptophyta</taxon>
        <taxon>Embryophyta</taxon>
        <taxon>Tracheophyta</taxon>
        <taxon>Spermatophyta</taxon>
        <taxon>Magnoliopsida</taxon>
        <taxon>eudicotyledons</taxon>
        <taxon>Gunneridae</taxon>
        <taxon>Pentapetalae</taxon>
        <taxon>asterids</taxon>
        <taxon>lamiids</taxon>
        <taxon>Lamiales</taxon>
        <taxon>Oleaceae</taxon>
        <taxon>Oleeae</taxon>
        <taxon>Olea</taxon>
    </lineage>
</organism>
<keyword evidence="2" id="KW-1185">Reference proteome</keyword>
<accession>A0A8S0RAY2</accession>